<reference evidence="1 2" key="1">
    <citation type="submission" date="2014-08" db="EMBL/GenBank/DDBJ databases">
        <authorList>
            <person name="den Bakker H.C."/>
        </authorList>
    </citation>
    <scope>NUCLEOTIDE SEQUENCE [LARGE SCALE GENOMIC DNA]</scope>
    <source>
        <strain evidence="1 2">DSM 18334</strain>
    </source>
</reference>
<proteinExistence type="predicted"/>
<dbReference type="EMBL" id="JQCR01000002">
    <property type="protein sequence ID" value="KGE19632.1"/>
    <property type="molecule type" value="Genomic_DNA"/>
</dbReference>
<dbReference type="Gene3D" id="3.40.140.10">
    <property type="entry name" value="Cytidine Deaminase, domain 2"/>
    <property type="match status" value="1"/>
</dbReference>
<evidence type="ECO:0000313" key="1">
    <source>
        <dbReference type="EMBL" id="KGE19632.1"/>
    </source>
</evidence>
<dbReference type="NCBIfam" id="NF006155">
    <property type="entry name" value="PRK08298.1"/>
    <property type="match status" value="1"/>
</dbReference>
<reference evidence="1 2" key="2">
    <citation type="submission" date="2014-10" db="EMBL/GenBank/DDBJ databases">
        <title>Comparative genomics of the Paenibacillus odorifer group.</title>
        <authorList>
            <person name="Tsai Y.-C."/>
            <person name="Martin N."/>
            <person name="Korlach J."/>
            <person name="Wiedmann M."/>
        </authorList>
    </citation>
    <scope>NUCLEOTIDE SEQUENCE [LARGE SCALE GENOMIC DNA]</scope>
    <source>
        <strain evidence="1 2">DSM 18334</strain>
    </source>
</reference>
<dbReference type="GO" id="GO:0004126">
    <property type="term" value="F:cytidine deaminase activity"/>
    <property type="evidence" value="ECO:0007669"/>
    <property type="project" value="UniProtKB-EC"/>
</dbReference>
<dbReference type="SUPFAM" id="SSF53927">
    <property type="entry name" value="Cytidine deaminase-like"/>
    <property type="match status" value="1"/>
</dbReference>
<organism evidence="1 2">
    <name type="scientific">Paenibacillus wynnii</name>
    <dbReference type="NCBI Taxonomy" id="268407"/>
    <lineage>
        <taxon>Bacteria</taxon>
        <taxon>Bacillati</taxon>
        <taxon>Bacillota</taxon>
        <taxon>Bacilli</taxon>
        <taxon>Bacillales</taxon>
        <taxon>Paenibacillaceae</taxon>
        <taxon>Paenibacillus</taxon>
    </lineage>
</organism>
<dbReference type="Proteomes" id="UP000029734">
    <property type="component" value="Unassembled WGS sequence"/>
</dbReference>
<name>A0A098MDJ4_9BACL</name>
<keyword evidence="2" id="KW-1185">Reference proteome</keyword>
<dbReference type="STRING" id="268407.PWYN_09985"/>
<dbReference type="AlphaFoldDB" id="A0A098MDJ4"/>
<sequence>MEQQRIIEQEMYRRAIEFIPKRYPKGWGGVAIIHSEDEQYFTSVSIETANSSVDLCIEVGAMCEAHKCNVRVTHCLCVVRDDENSPFKVLSPCGVCQERLRFWGVDVKVGVTTPDHSLHFVTLNELQPYHWTNAYPEEELEHYRTVLT</sequence>
<protein>
    <submittedName>
        <fullName evidence="1">Cytidine deaminase</fullName>
        <ecNumber evidence="1">3.5.4.5</ecNumber>
    </submittedName>
</protein>
<dbReference type="InterPro" id="IPR016193">
    <property type="entry name" value="Cytidine_deaminase-like"/>
</dbReference>
<accession>A0A098MDJ4</accession>
<dbReference type="EC" id="3.5.4.5" evidence="1"/>
<dbReference type="OrthoDB" id="9795347at2"/>
<evidence type="ECO:0000313" key="2">
    <source>
        <dbReference type="Proteomes" id="UP000029734"/>
    </source>
</evidence>
<dbReference type="RefSeq" id="WP_036650761.1">
    <property type="nucleotide sequence ID" value="NZ_JQCR01000002.1"/>
</dbReference>
<dbReference type="CDD" id="cd01283">
    <property type="entry name" value="cytidine_deaminase"/>
    <property type="match status" value="1"/>
</dbReference>
<gene>
    <name evidence="1" type="ORF">PWYN_09985</name>
</gene>
<comment type="caution">
    <text evidence="1">The sequence shown here is derived from an EMBL/GenBank/DDBJ whole genome shotgun (WGS) entry which is preliminary data.</text>
</comment>
<dbReference type="eggNOG" id="COG0295">
    <property type="taxonomic scope" value="Bacteria"/>
</dbReference>
<keyword evidence="1" id="KW-0378">Hydrolase</keyword>